<dbReference type="OrthoDB" id="2507030at2759"/>
<evidence type="ECO:0000313" key="3">
    <source>
        <dbReference type="Proteomes" id="UP000324748"/>
    </source>
</evidence>
<comment type="caution">
    <text evidence="2">The sequence shown here is derived from an EMBL/GenBank/DDBJ whole genome shotgun (WGS) entry which is preliminary data.</text>
</comment>
<sequence>MDKLEEICPKCFGPPVPRKTPEEPDYIVCMDGNFQHRQHLAASHELSEYSNQTSLFISPEEVEDMESCMNIQINEAEEHPNLDRCTKQHTAANNSRGSTTWKACDDTGIFGLEFKRLLDRGLHVKKLLVESMNKLTKIREKHNFTIEYLTEQWIRQRQCQLEAMDTESEREMIKLVGDLVNLEDELQDAQDDIELLRAKRRGTRTVEEQERLELLPNTVTSLEEQIEILVDELGSEAFWNLPGASDAQSKALIRLKTSKSKLYKAKVGVCEVQRRWDQRGSGTRMQARFKKLMSSKMKHLKSKWTLYNQKALNYNENHSTNILVATPVFEDVRSMGLDDPFWNIGSLSHPNEPWAIDSTIKEGIEAILMSTHCNEDLRRISREARQAIKWAVEKSKCLDMISKLLHRGQLAELWFLLSE</sequence>
<dbReference type="PANTHER" id="PTHR33096:SF1">
    <property type="entry name" value="CXC1-LIKE CYSTEINE CLUSTER ASSOCIATED WITH KDZ TRANSPOSASES DOMAIN-CONTAINING PROTEIN"/>
    <property type="match status" value="1"/>
</dbReference>
<evidence type="ECO:0000313" key="2">
    <source>
        <dbReference type="EMBL" id="KAA1074588.1"/>
    </source>
</evidence>
<feature type="coiled-coil region" evidence="1">
    <location>
        <begin position="172"/>
        <end position="199"/>
    </location>
</feature>
<reference evidence="2 3" key="1">
    <citation type="submission" date="2019-05" db="EMBL/GenBank/DDBJ databases">
        <title>Emergence of the Ug99 lineage of the wheat stem rust pathogen through somatic hybridization.</title>
        <authorList>
            <person name="Li F."/>
            <person name="Upadhyaya N.M."/>
            <person name="Sperschneider J."/>
            <person name="Matny O."/>
            <person name="Nguyen-Phuc H."/>
            <person name="Mago R."/>
            <person name="Raley C."/>
            <person name="Miller M.E."/>
            <person name="Silverstein K.A.T."/>
            <person name="Henningsen E."/>
            <person name="Hirsch C.D."/>
            <person name="Visser B."/>
            <person name="Pretorius Z.A."/>
            <person name="Steffenson B.J."/>
            <person name="Schwessinger B."/>
            <person name="Dodds P.N."/>
            <person name="Figueroa M."/>
        </authorList>
    </citation>
    <scope>NUCLEOTIDE SEQUENCE [LARGE SCALE GENOMIC DNA]</scope>
    <source>
        <strain evidence="2">21-0</strain>
    </source>
</reference>
<name>A0A5B0MEQ1_PUCGR</name>
<dbReference type="InterPro" id="IPR040521">
    <property type="entry name" value="KDZ"/>
</dbReference>
<keyword evidence="3" id="KW-1185">Reference proteome</keyword>
<dbReference type="EMBL" id="VSWC01000157">
    <property type="protein sequence ID" value="KAA1074588.1"/>
    <property type="molecule type" value="Genomic_DNA"/>
</dbReference>
<organism evidence="2 3">
    <name type="scientific">Puccinia graminis f. sp. tritici</name>
    <dbReference type="NCBI Taxonomy" id="56615"/>
    <lineage>
        <taxon>Eukaryota</taxon>
        <taxon>Fungi</taxon>
        <taxon>Dikarya</taxon>
        <taxon>Basidiomycota</taxon>
        <taxon>Pucciniomycotina</taxon>
        <taxon>Pucciniomycetes</taxon>
        <taxon>Pucciniales</taxon>
        <taxon>Pucciniaceae</taxon>
        <taxon>Puccinia</taxon>
    </lineage>
</organism>
<dbReference type="Pfam" id="PF18758">
    <property type="entry name" value="KDZ"/>
    <property type="match status" value="1"/>
</dbReference>
<dbReference type="Proteomes" id="UP000324748">
    <property type="component" value="Unassembled WGS sequence"/>
</dbReference>
<proteinExistence type="predicted"/>
<evidence type="ECO:0000256" key="1">
    <source>
        <dbReference type="SAM" id="Coils"/>
    </source>
</evidence>
<keyword evidence="1" id="KW-0175">Coiled coil</keyword>
<dbReference type="PANTHER" id="PTHR33096">
    <property type="entry name" value="CXC2 DOMAIN-CONTAINING PROTEIN"/>
    <property type="match status" value="1"/>
</dbReference>
<accession>A0A5B0MEQ1</accession>
<gene>
    <name evidence="2" type="ORF">PGT21_012072</name>
</gene>
<dbReference type="AlphaFoldDB" id="A0A5B0MEQ1"/>
<protein>
    <submittedName>
        <fullName evidence="2">Uncharacterized protein</fullName>
    </submittedName>
</protein>